<dbReference type="AlphaFoldDB" id="A0A4V5N4K1"/>
<accession>A0A4V5N4K1</accession>
<sequence>MPQTATFDSASKNGAAYNEDALPAMPSWSNAPDRRVDDDDVEMEKMSGYPPAQQQSLLPKNDHSNHYYGQPQDTAGDLGAMHASPYQDYDQYRQNTMTPTSVYPPTTSPTSVYPPTMSPTSVYPPTYHTALSPTSTTYEPSGNPWMANGGYVASTPPSYYTRAPSIASQNPFGRKPVQGSWRDV</sequence>
<name>A0A4V5N4K1_9PEZI</name>
<gene>
    <name evidence="2" type="ORF">B0A50_04379</name>
</gene>
<feature type="region of interest" description="Disordered" evidence="1">
    <location>
        <begin position="1"/>
        <end position="117"/>
    </location>
</feature>
<evidence type="ECO:0000313" key="2">
    <source>
        <dbReference type="EMBL" id="TKA27549.1"/>
    </source>
</evidence>
<dbReference type="EMBL" id="NAJL01000022">
    <property type="protein sequence ID" value="TKA27549.1"/>
    <property type="molecule type" value="Genomic_DNA"/>
</dbReference>
<dbReference type="Proteomes" id="UP000308549">
    <property type="component" value="Unassembled WGS sequence"/>
</dbReference>
<feature type="region of interest" description="Disordered" evidence="1">
    <location>
        <begin position="163"/>
        <end position="184"/>
    </location>
</feature>
<comment type="caution">
    <text evidence="2">The sequence shown here is derived from an EMBL/GenBank/DDBJ whole genome shotgun (WGS) entry which is preliminary data.</text>
</comment>
<keyword evidence="3" id="KW-1185">Reference proteome</keyword>
<feature type="compositionally biased region" description="Low complexity" evidence="1">
    <location>
        <begin position="96"/>
        <end position="117"/>
    </location>
</feature>
<evidence type="ECO:0000313" key="3">
    <source>
        <dbReference type="Proteomes" id="UP000308549"/>
    </source>
</evidence>
<feature type="compositionally biased region" description="Polar residues" evidence="1">
    <location>
        <begin position="1"/>
        <end position="12"/>
    </location>
</feature>
<reference evidence="2 3" key="1">
    <citation type="submission" date="2017-03" db="EMBL/GenBank/DDBJ databases">
        <title>Genomes of endolithic fungi from Antarctica.</title>
        <authorList>
            <person name="Coleine C."/>
            <person name="Masonjones S."/>
            <person name="Stajich J.E."/>
        </authorList>
    </citation>
    <scope>NUCLEOTIDE SEQUENCE [LARGE SCALE GENOMIC DNA]</scope>
    <source>
        <strain evidence="2 3">CCFEE 6315</strain>
    </source>
</reference>
<evidence type="ECO:0000256" key="1">
    <source>
        <dbReference type="SAM" id="MobiDB-lite"/>
    </source>
</evidence>
<protein>
    <submittedName>
        <fullName evidence="2">Uncharacterized protein</fullName>
    </submittedName>
</protein>
<organism evidence="2 3">
    <name type="scientific">Salinomyces thailandicus</name>
    <dbReference type="NCBI Taxonomy" id="706561"/>
    <lineage>
        <taxon>Eukaryota</taxon>
        <taxon>Fungi</taxon>
        <taxon>Dikarya</taxon>
        <taxon>Ascomycota</taxon>
        <taxon>Pezizomycotina</taxon>
        <taxon>Dothideomycetes</taxon>
        <taxon>Dothideomycetidae</taxon>
        <taxon>Mycosphaerellales</taxon>
        <taxon>Teratosphaeriaceae</taxon>
        <taxon>Salinomyces</taxon>
    </lineage>
</organism>
<dbReference type="OrthoDB" id="5401332at2759"/>
<proteinExistence type="predicted"/>